<evidence type="ECO:0000313" key="3">
    <source>
        <dbReference type="Proteomes" id="UP001632038"/>
    </source>
</evidence>
<feature type="coiled-coil region" evidence="1">
    <location>
        <begin position="19"/>
        <end position="46"/>
    </location>
</feature>
<dbReference type="AlphaFoldDB" id="A0ABD3C3N0"/>
<evidence type="ECO:0000313" key="2">
    <source>
        <dbReference type="EMBL" id="KAL3624365.1"/>
    </source>
</evidence>
<evidence type="ECO:0000256" key="1">
    <source>
        <dbReference type="SAM" id="Coils"/>
    </source>
</evidence>
<keyword evidence="3" id="KW-1185">Reference proteome</keyword>
<sequence>MSNLGDGVGVHNNGVYQQLAVVLQQLVEMNNQIARINARAALTEARKFNNKITSRLRNVVDYEPIPKTFPGHPTVEPPQIKNINIQVAYEIGDLPPPNLLPRNDAAFAALKASRQSPLPTVRAIQWFYNDPLLGPILNDDATLDDCREFLDTLKEYIKL</sequence>
<proteinExistence type="predicted"/>
<organism evidence="2 3">
    <name type="scientific">Castilleja foliolosa</name>
    <dbReference type="NCBI Taxonomy" id="1961234"/>
    <lineage>
        <taxon>Eukaryota</taxon>
        <taxon>Viridiplantae</taxon>
        <taxon>Streptophyta</taxon>
        <taxon>Embryophyta</taxon>
        <taxon>Tracheophyta</taxon>
        <taxon>Spermatophyta</taxon>
        <taxon>Magnoliopsida</taxon>
        <taxon>eudicotyledons</taxon>
        <taxon>Gunneridae</taxon>
        <taxon>Pentapetalae</taxon>
        <taxon>asterids</taxon>
        <taxon>lamiids</taxon>
        <taxon>Lamiales</taxon>
        <taxon>Orobanchaceae</taxon>
        <taxon>Pedicularideae</taxon>
        <taxon>Castillejinae</taxon>
        <taxon>Castilleja</taxon>
    </lineage>
</organism>
<protein>
    <submittedName>
        <fullName evidence="2">Uncharacterized protein</fullName>
    </submittedName>
</protein>
<dbReference type="EMBL" id="JAVIJP010000054">
    <property type="protein sequence ID" value="KAL3624365.1"/>
    <property type="molecule type" value="Genomic_DNA"/>
</dbReference>
<keyword evidence="1" id="KW-0175">Coiled coil</keyword>
<name>A0ABD3C3N0_9LAMI</name>
<gene>
    <name evidence="2" type="ORF">CASFOL_033181</name>
</gene>
<accession>A0ABD3C3N0</accession>
<reference evidence="3" key="1">
    <citation type="journal article" date="2024" name="IScience">
        <title>Strigolactones Initiate the Formation of Haustorium-like Structures in Castilleja.</title>
        <authorList>
            <person name="Buerger M."/>
            <person name="Peterson D."/>
            <person name="Chory J."/>
        </authorList>
    </citation>
    <scope>NUCLEOTIDE SEQUENCE [LARGE SCALE GENOMIC DNA]</scope>
</reference>
<comment type="caution">
    <text evidence="2">The sequence shown here is derived from an EMBL/GenBank/DDBJ whole genome shotgun (WGS) entry which is preliminary data.</text>
</comment>
<dbReference type="Proteomes" id="UP001632038">
    <property type="component" value="Unassembled WGS sequence"/>
</dbReference>